<organism evidence="5">
    <name type="scientific">Salmonella enterica subsp. enterica serovar Chester</name>
    <dbReference type="NCBI Taxonomy" id="149386"/>
    <lineage>
        <taxon>Bacteria</taxon>
        <taxon>Pseudomonadati</taxon>
        <taxon>Pseudomonadota</taxon>
        <taxon>Gammaproteobacteria</taxon>
        <taxon>Enterobacterales</taxon>
        <taxon>Enterobacteriaceae</taxon>
        <taxon>Salmonella</taxon>
    </lineage>
</organism>
<keyword evidence="1" id="KW-0808">Transferase</keyword>
<proteinExistence type="predicted"/>
<dbReference type="SMART" id="SM00917">
    <property type="entry name" value="LeuA_dimer"/>
    <property type="match status" value="1"/>
</dbReference>
<dbReference type="InterPro" id="IPR013709">
    <property type="entry name" value="2-isopropylmalate_synth_dimer"/>
</dbReference>
<sequence>DYNLDELYADFLQLADKKGQVFDYDLEALVFMKQQHQEPEHFSLAFLNTQSGTGVKASAMVRMQAGDDIISESAQGNGPVDAAYEAIRRIAGYPLTLAAYQLTAKGQGTDALGQVNIVVEYEGRKFHGMGLATDIVESSAQAMIHAVNSIWRAGQVKEEKRRMQSDNNMHNDTHNNNTETKEAV</sequence>
<protein>
    <submittedName>
        <fullName evidence="5">2-isopropylmalate synthase</fullName>
    </submittedName>
</protein>
<comment type="caution">
    <text evidence="5">The sequence shown here is derived from an EMBL/GenBank/DDBJ whole genome shotgun (WGS) entry which is preliminary data.</text>
</comment>
<name>A0A5U8SYY6_SALET</name>
<dbReference type="FunFam" id="3.30.160.270:FF:000001">
    <property type="entry name" value="2-isopropylmalate synthase"/>
    <property type="match status" value="1"/>
</dbReference>
<gene>
    <name evidence="5" type="ORF">DS524_28220</name>
</gene>
<evidence type="ECO:0000256" key="3">
    <source>
        <dbReference type="SAM" id="MobiDB-lite"/>
    </source>
</evidence>
<dbReference type="InterPro" id="IPR036230">
    <property type="entry name" value="LeuA_allosteric_dom_sf"/>
</dbReference>
<dbReference type="SUPFAM" id="SSF110921">
    <property type="entry name" value="2-isopropylmalate synthase LeuA, allosteric (dimerisation) domain"/>
    <property type="match status" value="1"/>
</dbReference>
<reference evidence="5" key="1">
    <citation type="submission" date="2018-07" db="EMBL/GenBank/DDBJ databases">
        <authorList>
            <person name="Ashton P.M."/>
            <person name="Dallman T."/>
            <person name="Nair S."/>
            <person name="De Pinna E."/>
            <person name="Peters T."/>
            <person name="Grant K."/>
        </authorList>
    </citation>
    <scope>NUCLEOTIDE SEQUENCE</scope>
    <source>
        <strain evidence="5">296838</strain>
    </source>
</reference>
<dbReference type="Gene3D" id="3.30.160.270">
    <property type="match status" value="1"/>
</dbReference>
<evidence type="ECO:0000313" key="5">
    <source>
        <dbReference type="EMBL" id="EBR9859628.1"/>
    </source>
</evidence>
<feature type="region of interest" description="Disordered" evidence="3">
    <location>
        <begin position="159"/>
        <end position="184"/>
    </location>
</feature>
<dbReference type="AlphaFoldDB" id="A0A5U8SYY6"/>
<dbReference type="EMBL" id="AAGUAT010000298">
    <property type="protein sequence ID" value="EBR9859628.1"/>
    <property type="molecule type" value="Genomic_DNA"/>
</dbReference>
<evidence type="ECO:0000256" key="2">
    <source>
        <dbReference type="ARBA" id="ARBA00023211"/>
    </source>
</evidence>
<evidence type="ECO:0000256" key="1">
    <source>
        <dbReference type="ARBA" id="ARBA00022679"/>
    </source>
</evidence>
<feature type="non-terminal residue" evidence="5">
    <location>
        <position position="1"/>
    </location>
</feature>
<accession>A0A5U8SYY6</accession>
<keyword evidence="2" id="KW-0464">Manganese</keyword>
<dbReference type="GO" id="GO:0003852">
    <property type="term" value="F:2-isopropylmalate synthase activity"/>
    <property type="evidence" value="ECO:0007669"/>
    <property type="project" value="InterPro"/>
</dbReference>
<evidence type="ECO:0000259" key="4">
    <source>
        <dbReference type="SMART" id="SM00917"/>
    </source>
</evidence>
<dbReference type="GO" id="GO:0009098">
    <property type="term" value="P:L-leucine biosynthetic process"/>
    <property type="evidence" value="ECO:0007669"/>
    <property type="project" value="InterPro"/>
</dbReference>
<feature type="domain" description="2-isopropylmalate synthase LeuA allosteric (dimerisation)" evidence="4">
    <location>
        <begin position="20"/>
        <end position="151"/>
    </location>
</feature>
<dbReference type="Pfam" id="PF08502">
    <property type="entry name" value="LeuA_dimer"/>
    <property type="match status" value="1"/>
</dbReference>